<accession>A0A6C0ITG4</accession>
<organism evidence="1">
    <name type="scientific">viral metagenome</name>
    <dbReference type="NCBI Taxonomy" id="1070528"/>
    <lineage>
        <taxon>unclassified sequences</taxon>
        <taxon>metagenomes</taxon>
        <taxon>organismal metagenomes</taxon>
    </lineage>
</organism>
<evidence type="ECO:0008006" key="2">
    <source>
        <dbReference type="Google" id="ProtNLM"/>
    </source>
</evidence>
<evidence type="ECO:0000313" key="1">
    <source>
        <dbReference type="EMBL" id="QHT94843.1"/>
    </source>
</evidence>
<proteinExistence type="predicted"/>
<name>A0A6C0ITG4_9ZZZZ</name>
<protein>
    <recommendedName>
        <fullName evidence="2">Glycosyltransferase</fullName>
    </recommendedName>
</protein>
<reference evidence="1" key="1">
    <citation type="journal article" date="2020" name="Nature">
        <title>Giant virus diversity and host interactions through global metagenomics.</title>
        <authorList>
            <person name="Schulz F."/>
            <person name="Roux S."/>
            <person name="Paez-Espino D."/>
            <person name="Jungbluth S."/>
            <person name="Walsh D.A."/>
            <person name="Denef V.J."/>
            <person name="McMahon K.D."/>
            <person name="Konstantinidis K.T."/>
            <person name="Eloe-Fadrosh E.A."/>
            <person name="Kyrpides N.C."/>
            <person name="Woyke T."/>
        </authorList>
    </citation>
    <scope>NUCLEOTIDE SEQUENCE</scope>
    <source>
        <strain evidence="1">GVMAG-M-3300024261-37</strain>
    </source>
</reference>
<dbReference type="EMBL" id="MN740232">
    <property type="protein sequence ID" value="QHT94843.1"/>
    <property type="molecule type" value="Genomic_DNA"/>
</dbReference>
<sequence length="271" mass="32381">MLKITSWFGRLGNNITQLKNILHIGIYYQYNIEIPPHTLFKSTKIIITNELYDNICEKITDTEGTEYYYQNKLLKYEECFQYNEYKVKQALKDIFNIDYSKIINLQENELVIHIRSGDQLITSNPNPKYIMAPVCYYKKIIDENNYEKIQIVCEDTLNPCVNQLLKLYPKIIYKRNTLVDDIKIILGAKHIVSTIGTFIPALCWFSNNIEKIYAVSYDFTLYEKIYPKIDEIKIIKMEDYKNKMVKWKNNPEQKRLMLEYKFKKKEYITTS</sequence>
<dbReference type="AlphaFoldDB" id="A0A6C0ITG4"/>